<accession>A0A419V8D4</accession>
<dbReference type="PANTHER" id="PTHR39181">
    <property type="entry name" value="TYROSINE-PROTEIN PHOSPHATASE YWQE"/>
    <property type="match status" value="1"/>
</dbReference>
<dbReference type="EC" id="3.1.3.48" evidence="2"/>
<comment type="caution">
    <text evidence="6">The sequence shown here is derived from an EMBL/GenBank/DDBJ whole genome shotgun (WGS) entry which is preliminary data.</text>
</comment>
<evidence type="ECO:0000313" key="6">
    <source>
        <dbReference type="EMBL" id="RKD76317.1"/>
    </source>
</evidence>
<dbReference type="InterPro" id="IPR016667">
    <property type="entry name" value="Caps_polysacc_synth_CpsB/CapC"/>
</dbReference>
<organism evidence="6 7">
    <name type="scientific">Sinobaca qinghaiensis</name>
    <dbReference type="NCBI Taxonomy" id="342944"/>
    <lineage>
        <taxon>Bacteria</taxon>
        <taxon>Bacillati</taxon>
        <taxon>Bacillota</taxon>
        <taxon>Bacilli</taxon>
        <taxon>Bacillales</taxon>
        <taxon>Sporolactobacillaceae</taxon>
        <taxon>Sinobaca</taxon>
    </lineage>
</organism>
<sequence length="213" mass="24808">MDNVTEHRNNRNKLSNREKKAYGVFENRLESTHQMAEKPLVQVLYIEEERCELRFDHTRYVYVDIRAMQTLGAARQVLYQLQMAGYYPIIMYPEQCDVLLSNNSPFYRIARRGGIGMVDAASVTGAYGKRTRDIALNLLQGSLSPLIGSSAEEAFQEDSLKNAYMEIEKWMGTQNADMIRENRRRVENDEYIQLDQPSRSNYMKRRSSWSLLS</sequence>
<evidence type="ECO:0000256" key="1">
    <source>
        <dbReference type="ARBA" id="ARBA00005750"/>
    </source>
</evidence>
<proteinExistence type="inferred from homology"/>
<dbReference type="Gene3D" id="3.20.20.140">
    <property type="entry name" value="Metal-dependent hydrolases"/>
    <property type="match status" value="1"/>
</dbReference>
<dbReference type="RefSeq" id="WP_120191730.1">
    <property type="nucleotide sequence ID" value="NZ_RAPK01000006.1"/>
</dbReference>
<keyword evidence="3" id="KW-0378">Hydrolase</keyword>
<keyword evidence="7" id="KW-1185">Reference proteome</keyword>
<comment type="similarity">
    <text evidence="1">Belongs to the metallo-dependent hydrolases superfamily. CpsB/CapC family.</text>
</comment>
<gene>
    <name evidence="6" type="ORF">ATL39_0533</name>
</gene>
<dbReference type="OrthoDB" id="9788539at2"/>
<dbReference type="GO" id="GO:0004725">
    <property type="term" value="F:protein tyrosine phosphatase activity"/>
    <property type="evidence" value="ECO:0007669"/>
    <property type="project" value="UniProtKB-EC"/>
</dbReference>
<evidence type="ECO:0000313" key="7">
    <source>
        <dbReference type="Proteomes" id="UP000285120"/>
    </source>
</evidence>
<dbReference type="AlphaFoldDB" id="A0A419V8D4"/>
<dbReference type="PANTHER" id="PTHR39181:SF1">
    <property type="entry name" value="TYROSINE-PROTEIN PHOSPHATASE YWQE"/>
    <property type="match status" value="1"/>
</dbReference>
<reference evidence="6 7" key="1">
    <citation type="submission" date="2018-09" db="EMBL/GenBank/DDBJ databases">
        <title>Genomic Encyclopedia of Archaeal and Bacterial Type Strains, Phase II (KMG-II): from individual species to whole genera.</title>
        <authorList>
            <person name="Goeker M."/>
        </authorList>
    </citation>
    <scope>NUCLEOTIDE SEQUENCE [LARGE SCALE GENOMIC DNA]</scope>
    <source>
        <strain evidence="6 7">DSM 17008</strain>
    </source>
</reference>
<comment type="catalytic activity">
    <reaction evidence="5">
        <text>O-phospho-L-tyrosyl-[protein] + H2O = L-tyrosyl-[protein] + phosphate</text>
        <dbReference type="Rhea" id="RHEA:10684"/>
        <dbReference type="Rhea" id="RHEA-COMP:10136"/>
        <dbReference type="Rhea" id="RHEA-COMP:20101"/>
        <dbReference type="ChEBI" id="CHEBI:15377"/>
        <dbReference type="ChEBI" id="CHEBI:43474"/>
        <dbReference type="ChEBI" id="CHEBI:46858"/>
        <dbReference type="ChEBI" id="CHEBI:61978"/>
        <dbReference type="EC" id="3.1.3.48"/>
    </reaction>
</comment>
<evidence type="ECO:0000256" key="4">
    <source>
        <dbReference type="ARBA" id="ARBA00022912"/>
    </source>
</evidence>
<dbReference type="GO" id="GO:0030145">
    <property type="term" value="F:manganese ion binding"/>
    <property type="evidence" value="ECO:0007669"/>
    <property type="project" value="InterPro"/>
</dbReference>
<dbReference type="EMBL" id="RAPK01000006">
    <property type="protein sequence ID" value="RKD76317.1"/>
    <property type="molecule type" value="Genomic_DNA"/>
</dbReference>
<dbReference type="Pfam" id="PF19567">
    <property type="entry name" value="CpsB_CapC"/>
    <property type="match status" value="1"/>
</dbReference>
<evidence type="ECO:0000256" key="3">
    <source>
        <dbReference type="ARBA" id="ARBA00022801"/>
    </source>
</evidence>
<evidence type="ECO:0000256" key="2">
    <source>
        <dbReference type="ARBA" id="ARBA00013064"/>
    </source>
</evidence>
<protein>
    <recommendedName>
        <fullName evidence="2">protein-tyrosine-phosphatase</fullName>
        <ecNumber evidence="2">3.1.3.48</ecNumber>
    </recommendedName>
</protein>
<name>A0A419V8D4_9BACL</name>
<dbReference type="Proteomes" id="UP000285120">
    <property type="component" value="Unassembled WGS sequence"/>
</dbReference>
<evidence type="ECO:0000256" key="5">
    <source>
        <dbReference type="ARBA" id="ARBA00051722"/>
    </source>
</evidence>
<keyword evidence="4" id="KW-0904">Protein phosphatase</keyword>